<feature type="region of interest" description="Disordered" evidence="1">
    <location>
        <begin position="58"/>
        <end position="103"/>
    </location>
</feature>
<organism evidence="2">
    <name type="scientific">Bactrocera dorsalis</name>
    <name type="common">Oriental fruit fly</name>
    <name type="synonym">Dacus dorsalis</name>
    <dbReference type="NCBI Taxonomy" id="27457"/>
    <lineage>
        <taxon>Eukaryota</taxon>
        <taxon>Metazoa</taxon>
        <taxon>Ecdysozoa</taxon>
        <taxon>Arthropoda</taxon>
        <taxon>Hexapoda</taxon>
        <taxon>Insecta</taxon>
        <taxon>Pterygota</taxon>
        <taxon>Neoptera</taxon>
        <taxon>Endopterygota</taxon>
        <taxon>Diptera</taxon>
        <taxon>Brachycera</taxon>
        <taxon>Muscomorpha</taxon>
        <taxon>Tephritoidea</taxon>
        <taxon>Tephritidae</taxon>
        <taxon>Bactrocera</taxon>
        <taxon>Bactrocera</taxon>
    </lineage>
</organism>
<feature type="compositionally biased region" description="Low complexity" evidence="1">
    <location>
        <begin position="58"/>
        <end position="89"/>
    </location>
</feature>
<dbReference type="EMBL" id="GAKP01000621">
    <property type="protein sequence ID" value="JAC58331.1"/>
    <property type="molecule type" value="Transcribed_RNA"/>
</dbReference>
<protein>
    <submittedName>
        <fullName evidence="2">Uncharacterized protein</fullName>
    </submittedName>
</protein>
<sequence length="103" mass="10497">MVSTATAAQTATMQFTAVSATDTAAASVVLAKDRATDCAVNQEYSSATHDNVAISSASTAATTTTTTSKHSAPITTFNNNNSTSTTTNTRMSAAATQLEKSKL</sequence>
<name>A0A034WRY8_BACDO</name>
<reference evidence="2" key="1">
    <citation type="journal article" date="2014" name="BMC Genomics">
        <title>Characterizing the developmental transcriptome of the oriental fruit fly, Bactrocera dorsalis (Diptera: Tephritidae) through comparative genomic analysis with Drosophila melanogaster utilizing modENCODE datasets.</title>
        <authorList>
            <person name="Geib S.M."/>
            <person name="Calla B."/>
            <person name="Hall B."/>
            <person name="Hou S."/>
            <person name="Manoukis N.C."/>
        </authorList>
    </citation>
    <scope>NUCLEOTIDE SEQUENCE</scope>
    <source>
        <strain evidence="2">Punador</strain>
    </source>
</reference>
<dbReference type="AlphaFoldDB" id="A0A034WRY8"/>
<evidence type="ECO:0000256" key="1">
    <source>
        <dbReference type="SAM" id="MobiDB-lite"/>
    </source>
</evidence>
<evidence type="ECO:0000313" key="2">
    <source>
        <dbReference type="EMBL" id="JAC58331.1"/>
    </source>
</evidence>
<accession>A0A034WRY8</accession>
<proteinExistence type="predicted"/>